<dbReference type="Gene3D" id="3.20.20.190">
    <property type="entry name" value="Phosphatidylinositol (PI) phosphodiesterase"/>
    <property type="match status" value="1"/>
</dbReference>
<dbReference type="InterPro" id="IPR017946">
    <property type="entry name" value="PLC-like_Pdiesterase_TIM-brl"/>
</dbReference>
<dbReference type="EMBL" id="BSVB01000001">
    <property type="protein sequence ID" value="GMA95971.1"/>
    <property type="molecule type" value="Genomic_DNA"/>
</dbReference>
<evidence type="ECO:0000313" key="2">
    <source>
        <dbReference type="EMBL" id="GMA95971.1"/>
    </source>
</evidence>
<organism evidence="2 3">
    <name type="scientific">Pseudolysinimonas kribbensis</name>
    <dbReference type="NCBI Taxonomy" id="433641"/>
    <lineage>
        <taxon>Bacteria</taxon>
        <taxon>Bacillati</taxon>
        <taxon>Actinomycetota</taxon>
        <taxon>Actinomycetes</taxon>
        <taxon>Micrococcales</taxon>
        <taxon>Microbacteriaceae</taxon>
        <taxon>Pseudolysinimonas</taxon>
    </lineage>
</organism>
<name>A0ABQ6K895_9MICO</name>
<accession>A0ABQ6K895</accession>
<gene>
    <name evidence="2" type="ORF">GCM10025881_27950</name>
</gene>
<evidence type="ECO:0000313" key="3">
    <source>
        <dbReference type="Proteomes" id="UP001157034"/>
    </source>
</evidence>
<dbReference type="InterPro" id="IPR030395">
    <property type="entry name" value="GP_PDE_dom"/>
</dbReference>
<dbReference type="SUPFAM" id="SSF51695">
    <property type="entry name" value="PLC-like phosphodiesterases"/>
    <property type="match status" value="1"/>
</dbReference>
<proteinExistence type="predicted"/>
<sequence length="195" mass="21870">MERESLRSGRRLGIVAELKHVEHFASLGLSMTEAYRRDLARRGWAGRDPRLVTESFESEPLHELAAEGDGGRLIRLLEDEAAVDELDDPKLQWIARDLDGISLERPLVLASAERPDGIVTRAHAAGLEVFCWTLRPENRYLTPPFRMPGPDAAWGDWRGEWRRILDAGVDGVFVDHPDLMASLLELPADAGATRR</sequence>
<dbReference type="Pfam" id="PF03009">
    <property type="entry name" value="GDPD"/>
    <property type="match status" value="1"/>
</dbReference>
<keyword evidence="3" id="KW-1185">Reference proteome</keyword>
<protein>
    <recommendedName>
        <fullName evidence="1">GP-PDE domain-containing protein</fullName>
    </recommendedName>
</protein>
<dbReference type="Proteomes" id="UP001157034">
    <property type="component" value="Unassembled WGS sequence"/>
</dbReference>
<comment type="caution">
    <text evidence="2">The sequence shown here is derived from an EMBL/GenBank/DDBJ whole genome shotgun (WGS) entry which is preliminary data.</text>
</comment>
<feature type="domain" description="GP-PDE" evidence="1">
    <location>
        <begin position="41"/>
        <end position="179"/>
    </location>
</feature>
<reference evidence="3" key="1">
    <citation type="journal article" date="2019" name="Int. J. Syst. Evol. Microbiol.">
        <title>The Global Catalogue of Microorganisms (GCM) 10K type strain sequencing project: providing services to taxonomists for standard genome sequencing and annotation.</title>
        <authorList>
            <consortium name="The Broad Institute Genomics Platform"/>
            <consortium name="The Broad Institute Genome Sequencing Center for Infectious Disease"/>
            <person name="Wu L."/>
            <person name="Ma J."/>
        </authorList>
    </citation>
    <scope>NUCLEOTIDE SEQUENCE [LARGE SCALE GENOMIC DNA]</scope>
    <source>
        <strain evidence="3">NBRC 108894</strain>
    </source>
</reference>
<dbReference type="RefSeq" id="WP_348534943.1">
    <property type="nucleotide sequence ID" value="NZ_BSVB01000001.1"/>
</dbReference>
<evidence type="ECO:0000259" key="1">
    <source>
        <dbReference type="Pfam" id="PF03009"/>
    </source>
</evidence>